<dbReference type="WBParaSite" id="ECPE_0000045101-mRNA-1">
    <property type="protein sequence ID" value="ECPE_0000045101-mRNA-1"/>
    <property type="gene ID" value="ECPE_0000045101"/>
</dbReference>
<protein>
    <submittedName>
        <fullName evidence="4">POU domain protein</fullName>
    </submittedName>
</protein>
<evidence type="ECO:0000313" key="3">
    <source>
        <dbReference type="Proteomes" id="UP000272942"/>
    </source>
</evidence>
<dbReference type="Proteomes" id="UP000272942">
    <property type="component" value="Unassembled WGS sequence"/>
</dbReference>
<organism evidence="4">
    <name type="scientific">Echinostoma caproni</name>
    <dbReference type="NCBI Taxonomy" id="27848"/>
    <lineage>
        <taxon>Eukaryota</taxon>
        <taxon>Metazoa</taxon>
        <taxon>Spiralia</taxon>
        <taxon>Lophotrochozoa</taxon>
        <taxon>Platyhelminthes</taxon>
        <taxon>Trematoda</taxon>
        <taxon>Digenea</taxon>
        <taxon>Plagiorchiida</taxon>
        <taxon>Echinostomata</taxon>
        <taxon>Echinostomatoidea</taxon>
        <taxon>Echinostomatidae</taxon>
        <taxon>Echinostoma</taxon>
    </lineage>
</organism>
<dbReference type="EMBL" id="UZAN01001488">
    <property type="protein sequence ID" value="VDP22849.1"/>
    <property type="molecule type" value="Genomic_DNA"/>
</dbReference>
<proteinExistence type="predicted"/>
<evidence type="ECO:0000313" key="4">
    <source>
        <dbReference type="WBParaSite" id="ECPE_0000045101-mRNA-1"/>
    </source>
</evidence>
<gene>
    <name evidence="2" type="ORF">ECPE_LOCUS451</name>
</gene>
<feature type="compositionally biased region" description="Low complexity" evidence="1">
    <location>
        <begin position="147"/>
        <end position="187"/>
    </location>
</feature>
<sequence>MVPCYVVSGIHETGNRPEVKKEPPTLDSNTLLSLLSTPTGSQARSGGGGGLAGIGTPGGVNMSLAGSMANGTLPGLDSLSVTSNLDHSGLSIPTVYLNQALETLVPSAPLNPNLDPTLPRTTTNVIDQLTMANTYQQLARLAARKTPTLTQQQQPLPPHQQQQQQQPLQQQQQQQQLQPSSHPSQPSIPTNAGLLPLTESTPTPSLSLETIAQLSNGLPTELIQQLLGQQPALQNLSDGISLSGPDDSLSLALQSLLLKQMLEATTAAATPNPGL</sequence>
<feature type="region of interest" description="Disordered" evidence="1">
    <location>
        <begin position="146"/>
        <end position="203"/>
    </location>
</feature>
<dbReference type="AlphaFoldDB" id="A0A183A0G6"/>
<reference evidence="2 3" key="2">
    <citation type="submission" date="2018-11" db="EMBL/GenBank/DDBJ databases">
        <authorList>
            <consortium name="Pathogen Informatics"/>
        </authorList>
    </citation>
    <scope>NUCLEOTIDE SEQUENCE [LARGE SCALE GENOMIC DNA]</scope>
    <source>
        <strain evidence="2 3">Egypt</strain>
    </source>
</reference>
<keyword evidence="3" id="KW-1185">Reference proteome</keyword>
<evidence type="ECO:0000256" key="1">
    <source>
        <dbReference type="SAM" id="MobiDB-lite"/>
    </source>
</evidence>
<evidence type="ECO:0000313" key="2">
    <source>
        <dbReference type="EMBL" id="VDP22849.1"/>
    </source>
</evidence>
<accession>A0A183A0G6</accession>
<reference evidence="4" key="1">
    <citation type="submission" date="2016-06" db="UniProtKB">
        <authorList>
            <consortium name="WormBaseParasite"/>
        </authorList>
    </citation>
    <scope>IDENTIFICATION</scope>
</reference>
<name>A0A183A0G6_9TREM</name>